<dbReference type="FunFam" id="2.30.30.40:FF:000072">
    <property type="entry name" value="Unconventional Myosin IB"/>
    <property type="match status" value="1"/>
</dbReference>
<dbReference type="InterPro" id="IPR043539">
    <property type="entry name" value="Grb2-like"/>
</dbReference>
<gene>
    <name evidence="7" type="ORF">PECUL_23A031769</name>
</gene>
<evidence type="ECO:0000256" key="4">
    <source>
        <dbReference type="PROSITE-ProRule" id="PRU00192"/>
    </source>
</evidence>
<dbReference type="SUPFAM" id="SSF55550">
    <property type="entry name" value="SH2 domain"/>
    <property type="match status" value="1"/>
</dbReference>
<name>A0AAD1W671_PELCU</name>
<dbReference type="InterPro" id="IPR036028">
    <property type="entry name" value="SH3-like_dom_sf"/>
</dbReference>
<organism evidence="7 8">
    <name type="scientific">Pelobates cultripes</name>
    <name type="common">Western spadefoot toad</name>
    <dbReference type="NCBI Taxonomy" id="61616"/>
    <lineage>
        <taxon>Eukaryota</taxon>
        <taxon>Metazoa</taxon>
        <taxon>Chordata</taxon>
        <taxon>Craniata</taxon>
        <taxon>Vertebrata</taxon>
        <taxon>Euteleostomi</taxon>
        <taxon>Amphibia</taxon>
        <taxon>Batrachia</taxon>
        <taxon>Anura</taxon>
        <taxon>Pelobatoidea</taxon>
        <taxon>Pelobatidae</taxon>
        <taxon>Pelobates</taxon>
    </lineage>
</organism>
<feature type="domain" description="SH2" evidence="5">
    <location>
        <begin position="1"/>
        <end position="77"/>
    </location>
</feature>
<dbReference type="EMBL" id="OW240916">
    <property type="protein sequence ID" value="CAH2293618.1"/>
    <property type="molecule type" value="Genomic_DNA"/>
</dbReference>
<dbReference type="Gene3D" id="2.30.30.40">
    <property type="entry name" value="SH3 Domains"/>
    <property type="match status" value="1"/>
</dbReference>
<evidence type="ECO:0000313" key="8">
    <source>
        <dbReference type="Proteomes" id="UP001295444"/>
    </source>
</evidence>
<protein>
    <submittedName>
        <fullName evidence="7">GRB2-related adapter 2 isoform X2</fullName>
    </submittedName>
</protein>
<keyword evidence="8" id="KW-1185">Reference proteome</keyword>
<dbReference type="SMART" id="SM00326">
    <property type="entry name" value="SH3"/>
    <property type="match status" value="1"/>
</dbReference>
<feature type="domain" description="SH3" evidence="6">
    <location>
        <begin position="112"/>
        <end position="171"/>
    </location>
</feature>
<dbReference type="Gene3D" id="3.30.505.10">
    <property type="entry name" value="SH2 domain"/>
    <property type="match status" value="1"/>
</dbReference>
<evidence type="ECO:0000256" key="2">
    <source>
        <dbReference type="ARBA" id="ARBA00022999"/>
    </source>
</evidence>
<dbReference type="PROSITE" id="PS50001">
    <property type="entry name" value="SH2"/>
    <property type="match status" value="1"/>
</dbReference>
<dbReference type="InterPro" id="IPR036860">
    <property type="entry name" value="SH2_dom_sf"/>
</dbReference>
<evidence type="ECO:0000259" key="5">
    <source>
        <dbReference type="PROSITE" id="PS50001"/>
    </source>
</evidence>
<dbReference type="Proteomes" id="UP001295444">
    <property type="component" value="Chromosome 05"/>
</dbReference>
<dbReference type="Pfam" id="PF00017">
    <property type="entry name" value="SH2"/>
    <property type="match status" value="1"/>
</dbReference>
<proteinExistence type="predicted"/>
<evidence type="ECO:0000256" key="3">
    <source>
        <dbReference type="PROSITE-ProRule" id="PRU00191"/>
    </source>
</evidence>
<dbReference type="InterPro" id="IPR001452">
    <property type="entry name" value="SH3_domain"/>
</dbReference>
<evidence type="ECO:0000256" key="1">
    <source>
        <dbReference type="ARBA" id="ARBA00022443"/>
    </source>
</evidence>
<dbReference type="Pfam" id="PF00018">
    <property type="entry name" value="SH3_1"/>
    <property type="match status" value="1"/>
</dbReference>
<dbReference type="PROSITE" id="PS50002">
    <property type="entry name" value="SH3"/>
    <property type="match status" value="1"/>
</dbReference>
<dbReference type="PANTHER" id="PTHR46037">
    <property type="entry name" value="PROTEIN ENHANCER OF SEVENLESS 2B"/>
    <property type="match status" value="1"/>
</dbReference>
<keyword evidence="1 4" id="KW-0728">SH3 domain</keyword>
<dbReference type="PRINTS" id="PR00401">
    <property type="entry name" value="SH2DOMAIN"/>
</dbReference>
<evidence type="ECO:0000259" key="6">
    <source>
        <dbReference type="PROSITE" id="PS50002"/>
    </source>
</evidence>
<dbReference type="SMART" id="SM00252">
    <property type="entry name" value="SH2"/>
    <property type="match status" value="1"/>
</dbReference>
<keyword evidence="2 3" id="KW-0727">SH2 domain</keyword>
<dbReference type="PRINTS" id="PR00499">
    <property type="entry name" value="P67PHOX"/>
</dbReference>
<accession>A0AAD1W671</accession>
<dbReference type="PRINTS" id="PR00452">
    <property type="entry name" value="SH3DOMAIN"/>
</dbReference>
<dbReference type="AlphaFoldDB" id="A0AAD1W671"/>
<dbReference type="SUPFAM" id="SSF50044">
    <property type="entry name" value="SH3-domain"/>
    <property type="match status" value="1"/>
</dbReference>
<sequence>MGKCLGSFIIRGSQTSKGEFSISVRHEGDVQHFKVMRDNRGNYFLWTEKFKSINKMVEYYKTSSISRQLQIYLREDAPETEGPFGESKVQKSVAERYPVARQEQKEVSVVPKRSRRVKALFDFKAMEPDELDFHASDIIEVLDYSNSSWWMGRLGDRVGLFPSNYVASIDR</sequence>
<dbReference type="InterPro" id="IPR000980">
    <property type="entry name" value="SH2"/>
</dbReference>
<evidence type="ECO:0000313" key="7">
    <source>
        <dbReference type="EMBL" id="CAH2293618.1"/>
    </source>
</evidence>
<reference evidence="7" key="1">
    <citation type="submission" date="2022-03" db="EMBL/GenBank/DDBJ databases">
        <authorList>
            <person name="Alioto T."/>
            <person name="Alioto T."/>
            <person name="Gomez Garrido J."/>
        </authorList>
    </citation>
    <scope>NUCLEOTIDE SEQUENCE</scope>
</reference>